<keyword evidence="1" id="KW-0472">Membrane</keyword>
<name>A0A136LW76_9BACT</name>
<reference evidence="2 3" key="1">
    <citation type="submission" date="2015-02" db="EMBL/GenBank/DDBJ databases">
        <title>Improved understanding of the partial-nitritation anammox process through 23 genomes representing the majority of the microbial community.</title>
        <authorList>
            <person name="Speth D.R."/>
            <person name="In T Zandt M."/>
            <person name="Guerrero Cruz S."/>
            <person name="Jetten M.S."/>
            <person name="Dutilh B.E."/>
        </authorList>
    </citation>
    <scope>NUCLEOTIDE SEQUENCE [LARGE SCALE GENOMIC DNA]</scope>
    <source>
        <strain evidence="2">OLB20</strain>
    </source>
</reference>
<keyword evidence="1" id="KW-0812">Transmembrane</keyword>
<sequence>MVHKRNSEELGRLVVSFFFLVAAGALFFAGISRIPPAKQNKNTEVLGETSTQDTQFARDISAILEDLGTYSDAVYTQTVDSEQLKLTGEYMVDVDDQVAYADKTLTNPATGEVQHQEESIHNGSVNIRTDQGESKFGIEFANPLLKTKEAFLDYLNRQIISETRTELEDGTVRYTFRTEDSAGFYDLEAIVTSDGDVRSLTFPYSDGGSNTIIIRSHDTGIEVPSFEVTRATPS</sequence>
<dbReference type="Proteomes" id="UP000070457">
    <property type="component" value="Unassembled WGS sequence"/>
</dbReference>
<evidence type="ECO:0000313" key="2">
    <source>
        <dbReference type="EMBL" id="KXK25889.1"/>
    </source>
</evidence>
<gene>
    <name evidence="2" type="ORF">TR69_WS6001001495</name>
</gene>
<organism evidence="2 3">
    <name type="scientific">candidate division WS6 bacterium OLB20</name>
    <dbReference type="NCBI Taxonomy" id="1617426"/>
    <lineage>
        <taxon>Bacteria</taxon>
        <taxon>Candidatus Dojkabacteria</taxon>
    </lineage>
</organism>
<protein>
    <submittedName>
        <fullName evidence="2">Uncharacterized protein</fullName>
    </submittedName>
</protein>
<dbReference type="EMBL" id="JYNZ01000006">
    <property type="protein sequence ID" value="KXK25889.1"/>
    <property type="molecule type" value="Genomic_DNA"/>
</dbReference>
<proteinExistence type="predicted"/>
<evidence type="ECO:0000256" key="1">
    <source>
        <dbReference type="SAM" id="Phobius"/>
    </source>
</evidence>
<comment type="caution">
    <text evidence="2">The sequence shown here is derived from an EMBL/GenBank/DDBJ whole genome shotgun (WGS) entry which is preliminary data.</text>
</comment>
<feature type="transmembrane region" description="Helical" evidence="1">
    <location>
        <begin position="12"/>
        <end position="31"/>
    </location>
</feature>
<dbReference type="AlphaFoldDB" id="A0A136LW76"/>
<evidence type="ECO:0000313" key="3">
    <source>
        <dbReference type="Proteomes" id="UP000070457"/>
    </source>
</evidence>
<keyword evidence="1" id="KW-1133">Transmembrane helix</keyword>
<accession>A0A136LW76</accession>